<reference evidence="2 3" key="1">
    <citation type="journal article" date="2014" name="Int. J. Syst. Evol. Microbiol.">
        <title>Complete genome sequence of Corynebacterium casei LMG S-19264T (=DSM 44701T), isolated from a smear-ripened cheese.</title>
        <authorList>
            <consortium name="US DOE Joint Genome Institute (JGI-PGF)"/>
            <person name="Walter F."/>
            <person name="Albersmeier A."/>
            <person name="Kalinowski J."/>
            <person name="Ruckert C."/>
        </authorList>
    </citation>
    <scope>NUCLEOTIDE SEQUENCE [LARGE SCALE GENOMIC DNA]</scope>
    <source>
        <strain evidence="2 3">NBRC 111766</strain>
    </source>
</reference>
<proteinExistence type="predicted"/>
<name>A0AA37TYM1_9RHOB</name>
<evidence type="ECO:0000256" key="1">
    <source>
        <dbReference type="SAM" id="MobiDB-lite"/>
    </source>
</evidence>
<feature type="region of interest" description="Disordered" evidence="1">
    <location>
        <begin position="1"/>
        <end position="29"/>
    </location>
</feature>
<dbReference type="AlphaFoldDB" id="A0AA37TYM1"/>
<organism evidence="2 3">
    <name type="scientific">Cypionkella aquatica</name>
    <dbReference type="NCBI Taxonomy" id="1756042"/>
    <lineage>
        <taxon>Bacteria</taxon>
        <taxon>Pseudomonadati</taxon>
        <taxon>Pseudomonadota</taxon>
        <taxon>Alphaproteobacteria</taxon>
        <taxon>Rhodobacterales</taxon>
        <taxon>Paracoccaceae</taxon>
        <taxon>Cypionkella</taxon>
    </lineage>
</organism>
<dbReference type="Proteomes" id="UP001157355">
    <property type="component" value="Unassembled WGS sequence"/>
</dbReference>
<gene>
    <name evidence="2" type="ORF">GCM10010873_00320</name>
</gene>
<dbReference type="EMBL" id="BSPP01000001">
    <property type="protein sequence ID" value="GLS85059.1"/>
    <property type="molecule type" value="Genomic_DNA"/>
</dbReference>
<keyword evidence="3" id="KW-1185">Reference proteome</keyword>
<sequence length="51" mass="5618">MQGDADLTVMGDGGVFDDGDAHGFPPEMQRTMRERDFDRKRCFGLANPCGP</sequence>
<evidence type="ECO:0000313" key="3">
    <source>
        <dbReference type="Proteomes" id="UP001157355"/>
    </source>
</evidence>
<protein>
    <submittedName>
        <fullName evidence="2">Uncharacterized protein</fullName>
    </submittedName>
</protein>
<comment type="caution">
    <text evidence="2">The sequence shown here is derived from an EMBL/GenBank/DDBJ whole genome shotgun (WGS) entry which is preliminary data.</text>
</comment>
<evidence type="ECO:0000313" key="2">
    <source>
        <dbReference type="EMBL" id="GLS85059.1"/>
    </source>
</evidence>
<accession>A0AA37TYM1</accession>